<dbReference type="EMBL" id="CP011129">
    <property type="protein sequence ID" value="ALN80280.1"/>
    <property type="molecule type" value="Genomic_DNA"/>
</dbReference>
<reference evidence="2 3" key="1">
    <citation type="journal article" date="2015" name="BMC Genomics">
        <title>Comparative genomics and metabolic profiling of the genus Lysobacter.</title>
        <authorList>
            <person name="de Bruijn I."/>
            <person name="Cheng X."/>
            <person name="de Jager V."/>
            <person name="Exposito R.G."/>
            <person name="Watrous J."/>
            <person name="Patel N."/>
            <person name="Postma J."/>
            <person name="Dorrestein P.C."/>
            <person name="Kobayashi D."/>
            <person name="Raaijmakers J.M."/>
        </authorList>
    </citation>
    <scope>NUCLEOTIDE SEQUENCE [LARGE SCALE GENOMIC DNA]</scope>
    <source>
        <strain evidence="2 3">76</strain>
    </source>
</reference>
<keyword evidence="3" id="KW-1185">Reference proteome</keyword>
<dbReference type="AlphaFoldDB" id="A0A0S2F9P6"/>
<organism evidence="2 3">
    <name type="scientific">Lysobacter antibioticus</name>
    <dbReference type="NCBI Taxonomy" id="84531"/>
    <lineage>
        <taxon>Bacteria</taxon>
        <taxon>Pseudomonadati</taxon>
        <taxon>Pseudomonadota</taxon>
        <taxon>Gammaproteobacteria</taxon>
        <taxon>Lysobacterales</taxon>
        <taxon>Lysobacteraceae</taxon>
        <taxon>Lysobacter</taxon>
    </lineage>
</organism>
<feature type="compositionally biased region" description="Basic and acidic residues" evidence="1">
    <location>
        <begin position="1"/>
        <end position="11"/>
    </location>
</feature>
<feature type="region of interest" description="Disordered" evidence="1">
    <location>
        <begin position="1"/>
        <end position="39"/>
    </location>
</feature>
<protein>
    <submittedName>
        <fullName evidence="2">Uncharacterized protein</fullName>
    </submittedName>
</protein>
<sequence length="39" mass="3941">MSDAGTLERPHPHLPGAAGRSDLSESGPAGPADENPSRC</sequence>
<dbReference type="KEGG" id="lab:LA76x_2141"/>
<dbReference type="Proteomes" id="UP000060787">
    <property type="component" value="Chromosome"/>
</dbReference>
<evidence type="ECO:0000313" key="3">
    <source>
        <dbReference type="Proteomes" id="UP000060787"/>
    </source>
</evidence>
<evidence type="ECO:0000256" key="1">
    <source>
        <dbReference type="SAM" id="MobiDB-lite"/>
    </source>
</evidence>
<proteinExistence type="predicted"/>
<accession>A0A0S2F9P6</accession>
<dbReference type="PATRIC" id="fig|84531.8.peg.2158"/>
<evidence type="ECO:0000313" key="2">
    <source>
        <dbReference type="EMBL" id="ALN80280.1"/>
    </source>
</evidence>
<name>A0A0S2F9P6_LYSAN</name>
<gene>
    <name evidence="2" type="ORF">LA76x_2141</name>
</gene>